<evidence type="ECO:0000256" key="11">
    <source>
        <dbReference type="SAM" id="MobiDB-lite"/>
    </source>
</evidence>
<comment type="caution">
    <text evidence="13">The sequence shown here is derived from an EMBL/GenBank/DDBJ whole genome shotgun (WGS) entry which is preliminary data.</text>
</comment>
<feature type="domain" description="SAM-dependent MTase TRM10-type" evidence="12">
    <location>
        <begin position="89"/>
        <end position="280"/>
    </location>
</feature>
<feature type="active site" description="Proton acceptor" evidence="10">
    <location>
        <position position="211"/>
    </location>
</feature>
<feature type="compositionally biased region" description="Acidic residues" evidence="11">
    <location>
        <begin position="291"/>
        <end position="303"/>
    </location>
</feature>
<keyword evidence="3" id="KW-0489">Methyltransferase</keyword>
<evidence type="ECO:0000256" key="4">
    <source>
        <dbReference type="ARBA" id="ARBA00022679"/>
    </source>
</evidence>
<comment type="function">
    <text evidence="8">S-adenosyl-L-methionine-dependent guanine N(1)-methyltransferase that catalyzes the formation of N(1)-methylguanine at position 9 (m1G9) in tRNAs. Probably not able to catalyze formation of N(1)-methyladenine at position 9 (m1A9) in tRNAs.</text>
</comment>
<dbReference type="InterPro" id="IPR016653">
    <property type="entry name" value="TRM10/TRM10A"/>
</dbReference>
<dbReference type="PROSITE" id="PS51675">
    <property type="entry name" value="SAM_MT_TRM10"/>
    <property type="match status" value="1"/>
</dbReference>
<dbReference type="InterPro" id="IPR038459">
    <property type="entry name" value="MT_TRM10-typ_sf"/>
</dbReference>
<evidence type="ECO:0000256" key="5">
    <source>
        <dbReference type="ARBA" id="ARBA00022691"/>
    </source>
</evidence>
<dbReference type="InterPro" id="IPR028564">
    <property type="entry name" value="MT_TRM10-typ"/>
</dbReference>
<feature type="compositionally biased region" description="Basic and acidic residues" evidence="11">
    <location>
        <begin position="13"/>
        <end position="30"/>
    </location>
</feature>
<evidence type="ECO:0000256" key="8">
    <source>
        <dbReference type="ARBA" id="ARBA00045240"/>
    </source>
</evidence>
<evidence type="ECO:0000256" key="3">
    <source>
        <dbReference type="ARBA" id="ARBA00022603"/>
    </source>
</evidence>
<evidence type="ECO:0000256" key="2">
    <source>
        <dbReference type="ARBA" id="ARBA00014673"/>
    </source>
</evidence>
<dbReference type="PANTHER" id="PTHR13563:SF13">
    <property type="entry name" value="TRNA METHYLTRANSFERASE 10 HOMOLOG A"/>
    <property type="match status" value="1"/>
</dbReference>
<feature type="region of interest" description="Disordered" evidence="11">
    <location>
        <begin position="281"/>
        <end position="340"/>
    </location>
</feature>
<keyword evidence="14" id="KW-1185">Reference proteome</keyword>
<dbReference type="AlphaFoldDB" id="A0AAN9DT90"/>
<comment type="catalytic activity">
    <reaction evidence="9">
        <text>guanosine(9) in tRNA + S-adenosyl-L-methionine = N(1)-methylguanosine(9) in tRNA + S-adenosyl-L-homocysteine + H(+)</text>
        <dbReference type="Rhea" id="RHEA:43156"/>
        <dbReference type="Rhea" id="RHEA-COMP:10367"/>
        <dbReference type="Rhea" id="RHEA-COMP:10368"/>
        <dbReference type="ChEBI" id="CHEBI:15378"/>
        <dbReference type="ChEBI" id="CHEBI:57856"/>
        <dbReference type="ChEBI" id="CHEBI:59789"/>
        <dbReference type="ChEBI" id="CHEBI:73542"/>
        <dbReference type="ChEBI" id="CHEBI:74269"/>
        <dbReference type="EC" id="2.1.1.221"/>
    </reaction>
</comment>
<name>A0AAN9DT90_9TELE</name>
<evidence type="ECO:0000313" key="13">
    <source>
        <dbReference type="EMBL" id="KAK7176910.1"/>
    </source>
</evidence>
<keyword evidence="5" id="KW-0949">S-adenosyl-L-methionine</keyword>
<evidence type="ECO:0000256" key="6">
    <source>
        <dbReference type="ARBA" id="ARBA00029801"/>
    </source>
</evidence>
<feature type="compositionally biased region" description="Basic and acidic residues" evidence="11">
    <location>
        <begin position="310"/>
        <end position="326"/>
    </location>
</feature>
<evidence type="ECO:0000256" key="7">
    <source>
        <dbReference type="ARBA" id="ARBA00032540"/>
    </source>
</evidence>
<dbReference type="Proteomes" id="UP001364617">
    <property type="component" value="Unassembled WGS sequence"/>
</dbReference>
<dbReference type="GO" id="GO:0052905">
    <property type="term" value="F:tRNA (guanosine(9)-N1)-methyltransferase activity"/>
    <property type="evidence" value="ECO:0007669"/>
    <property type="project" value="UniProtKB-EC"/>
</dbReference>
<dbReference type="EC" id="2.1.1.221" evidence="1"/>
<evidence type="ECO:0000256" key="1">
    <source>
        <dbReference type="ARBA" id="ARBA00012797"/>
    </source>
</evidence>
<organism evidence="13 14">
    <name type="scientific">Phoxinus phoxinus</name>
    <name type="common">Eurasian minnow</name>
    <dbReference type="NCBI Taxonomy" id="58324"/>
    <lineage>
        <taxon>Eukaryota</taxon>
        <taxon>Metazoa</taxon>
        <taxon>Chordata</taxon>
        <taxon>Craniata</taxon>
        <taxon>Vertebrata</taxon>
        <taxon>Euteleostomi</taxon>
        <taxon>Actinopterygii</taxon>
        <taxon>Neopterygii</taxon>
        <taxon>Teleostei</taxon>
        <taxon>Ostariophysi</taxon>
        <taxon>Cypriniformes</taxon>
        <taxon>Leuciscidae</taxon>
        <taxon>Phoxininae</taxon>
        <taxon>Phoxinus</taxon>
    </lineage>
</organism>
<evidence type="ECO:0000259" key="12">
    <source>
        <dbReference type="PROSITE" id="PS51675"/>
    </source>
</evidence>
<feature type="region of interest" description="Disordered" evidence="11">
    <location>
        <begin position="1"/>
        <end position="84"/>
    </location>
</feature>
<keyword evidence="4" id="KW-0808">Transferase</keyword>
<dbReference type="PIRSF" id="PIRSF016323">
    <property type="entry name" value="tRNA_m1G_mtfrase_met"/>
    <property type="match status" value="1"/>
</dbReference>
<proteinExistence type="predicted"/>
<dbReference type="GO" id="GO:0000049">
    <property type="term" value="F:tRNA binding"/>
    <property type="evidence" value="ECO:0007669"/>
    <property type="project" value="TreeGrafter"/>
</dbReference>
<dbReference type="InterPro" id="IPR007356">
    <property type="entry name" value="tRNA_m1G_MeTrfase_euk"/>
</dbReference>
<accession>A0AAN9DT90</accession>
<dbReference type="GO" id="GO:0005654">
    <property type="term" value="C:nucleoplasm"/>
    <property type="evidence" value="ECO:0007669"/>
    <property type="project" value="TreeGrafter"/>
</dbReference>
<feature type="compositionally biased region" description="Basic residues" evidence="11">
    <location>
        <begin position="62"/>
        <end position="72"/>
    </location>
</feature>
<protein>
    <recommendedName>
        <fullName evidence="2">tRNA methyltransferase 10 homolog A</fullName>
        <ecNumber evidence="1">2.1.1.221</ecNumber>
    </recommendedName>
    <alternativeName>
        <fullName evidence="6">RNA (guanine-9-)-methyltransferase domain-containing protein 2</fullName>
    </alternativeName>
    <alternativeName>
        <fullName evidence="7">tRNA (guanine(9)-N(1))-methyltransferase TRMT10A</fullName>
    </alternativeName>
</protein>
<dbReference type="GO" id="GO:0005829">
    <property type="term" value="C:cytosol"/>
    <property type="evidence" value="ECO:0007669"/>
    <property type="project" value="TreeGrafter"/>
</dbReference>
<dbReference type="GO" id="GO:0002939">
    <property type="term" value="P:tRNA N1-guanine methylation"/>
    <property type="evidence" value="ECO:0007669"/>
    <property type="project" value="TreeGrafter"/>
</dbReference>
<evidence type="ECO:0000256" key="10">
    <source>
        <dbReference type="PIRSR" id="PIRSR016323-1"/>
    </source>
</evidence>
<dbReference type="CDD" id="cd18101">
    <property type="entry name" value="Trm10euk_A"/>
    <property type="match status" value="1"/>
</dbReference>
<evidence type="ECO:0000313" key="14">
    <source>
        <dbReference type="Proteomes" id="UP001364617"/>
    </source>
</evidence>
<dbReference type="FunFam" id="3.40.1280.30:FF:000001">
    <property type="entry name" value="tRNA methyltransferase 10 homolog A"/>
    <property type="match status" value="1"/>
</dbReference>
<sequence>MATDMANAPAVQERSHECANNENESTKDENETVQTGETESLSKRQRKKLLKSQQWEEQRELRKQKRKERKQQRKLERQAQADDGVEWTGKKRLRRSAEPSSLRLVIDCSFDNLMLLKDVKKLHKQIQRSYAENRRTLHPVQFYLTSHGGQLKQIMDEINKGWVNWKDVHVKPEAFHEILSKDDLVYLTSDSPNVLEELDEAKAYVIGGLVDHNHHKGITFGRAQELGIAHAQLPLGSFVKMNSRKVLAVNHVFEIILAFLEKRDWQEAFFTVLPQRKGAVPVGQEDKLGEGNDEEDSDEDSDAEQATSEKGTDSKDQSDSRQEDHIPLLNQSESSERNAA</sequence>
<dbReference type="PANTHER" id="PTHR13563">
    <property type="entry name" value="TRNA (GUANINE-9-) METHYLTRANSFERASE"/>
    <property type="match status" value="1"/>
</dbReference>
<dbReference type="Gene3D" id="3.40.1280.30">
    <property type="match status" value="1"/>
</dbReference>
<gene>
    <name evidence="13" type="ORF">R3I93_000984</name>
</gene>
<dbReference type="EMBL" id="JAYKXH010000001">
    <property type="protein sequence ID" value="KAK7176910.1"/>
    <property type="molecule type" value="Genomic_DNA"/>
</dbReference>
<evidence type="ECO:0000256" key="9">
    <source>
        <dbReference type="ARBA" id="ARBA00048434"/>
    </source>
</evidence>
<reference evidence="13 14" key="1">
    <citation type="submission" date="2024-02" db="EMBL/GenBank/DDBJ databases">
        <title>Chromosome-level genome assembly of the Eurasian Minnow (Phoxinus phoxinus).</title>
        <authorList>
            <person name="Oriowo T.O."/>
            <person name="Martin S."/>
            <person name="Stange M."/>
            <person name="Chrysostomakis Y."/>
            <person name="Brown T."/>
            <person name="Winkler S."/>
            <person name="Kukowka S."/>
            <person name="Myers E.W."/>
            <person name="Bohne A."/>
        </authorList>
    </citation>
    <scope>NUCLEOTIDE SEQUENCE [LARGE SCALE GENOMIC DNA]</scope>
    <source>
        <strain evidence="13">ZFMK-TIS-60720</strain>
        <tissue evidence="13">Whole Organism</tissue>
    </source>
</reference>